<evidence type="ECO:0000313" key="1">
    <source>
        <dbReference type="EMBL" id="CAJ0564095.1"/>
    </source>
</evidence>
<accession>A0AA36FR64</accession>
<protein>
    <submittedName>
        <fullName evidence="1">Uncharacterized protein</fullName>
    </submittedName>
</protein>
<dbReference type="AlphaFoldDB" id="A0AA36FR64"/>
<reference evidence="1" key="1">
    <citation type="submission" date="2023-06" db="EMBL/GenBank/DDBJ databases">
        <authorList>
            <person name="Delattre M."/>
        </authorList>
    </citation>
    <scope>NUCLEOTIDE SEQUENCE</scope>
    <source>
        <strain evidence="1">AF72</strain>
    </source>
</reference>
<dbReference type="EMBL" id="CATQJA010000798">
    <property type="protein sequence ID" value="CAJ0564095.1"/>
    <property type="molecule type" value="Genomic_DNA"/>
</dbReference>
<name>A0AA36FR64_9BILA</name>
<sequence length="235" mass="27610">MATSMSTKGRNEWDPRRLRDPGLIVQFRRTLIPAIHTIIEQWERREREIDAIVLKDLDDPYYTIDNALSREFNAEFAALPERICQGRTDPHQIAADQRDQCFVIRRGPGSHEGLVVMSSYGYMAFVLATCNYAFRKNRTRDHADDYLDGMYRVESKLFKLPKALDGPFMPLDRKREYETARREWANTEPHHSIPTRELAIDRLLWTERLFGRGNLPEEFEEKRDPILTAYDHAPK</sequence>
<organism evidence="1 2">
    <name type="scientific">Mesorhabditis spiculigera</name>
    <dbReference type="NCBI Taxonomy" id="96644"/>
    <lineage>
        <taxon>Eukaryota</taxon>
        <taxon>Metazoa</taxon>
        <taxon>Ecdysozoa</taxon>
        <taxon>Nematoda</taxon>
        <taxon>Chromadorea</taxon>
        <taxon>Rhabditida</taxon>
        <taxon>Rhabditina</taxon>
        <taxon>Rhabditomorpha</taxon>
        <taxon>Rhabditoidea</taxon>
        <taxon>Rhabditidae</taxon>
        <taxon>Mesorhabditinae</taxon>
        <taxon>Mesorhabditis</taxon>
    </lineage>
</organism>
<dbReference type="Proteomes" id="UP001177023">
    <property type="component" value="Unassembled WGS sequence"/>
</dbReference>
<keyword evidence="2" id="KW-1185">Reference proteome</keyword>
<proteinExistence type="predicted"/>
<evidence type="ECO:0000313" key="2">
    <source>
        <dbReference type="Proteomes" id="UP001177023"/>
    </source>
</evidence>
<gene>
    <name evidence="1" type="ORF">MSPICULIGERA_LOCUS2790</name>
</gene>
<comment type="caution">
    <text evidence="1">The sequence shown here is derived from an EMBL/GenBank/DDBJ whole genome shotgun (WGS) entry which is preliminary data.</text>
</comment>
<feature type="non-terminal residue" evidence="1">
    <location>
        <position position="235"/>
    </location>
</feature>